<dbReference type="PIRSF" id="PIRSF006156">
    <property type="entry name" value="YafQ"/>
    <property type="match status" value="1"/>
</dbReference>
<name>B7BH37_9BACT</name>
<dbReference type="Pfam" id="PF15738">
    <property type="entry name" value="YafQ_toxin"/>
    <property type="match status" value="1"/>
</dbReference>
<dbReference type="RefSeq" id="WP_008153245.1">
    <property type="nucleotide sequence ID" value="NZ_CP102285.1"/>
</dbReference>
<dbReference type="Proteomes" id="UP000005510">
    <property type="component" value="Unassembled WGS sequence"/>
</dbReference>
<accession>B7BH37</accession>
<dbReference type="EMBL" id="ABYH01000432">
    <property type="protein sequence ID" value="EEC94255.1"/>
    <property type="molecule type" value="Genomic_DNA"/>
</dbReference>
<sequence>MYTVETTRQFDKSFKRCMKRNLNPELLWEVIDLLQATGTLPEYYRPHKLSGSYEGLWECHIKGDWLLIWQQNDTKLILIMTDTDTHADLF</sequence>
<dbReference type="PANTHER" id="PTHR40588:SF1">
    <property type="entry name" value="MRNA INTERFERASE TOXIN YAFQ"/>
    <property type="match status" value="1"/>
</dbReference>
<gene>
    <name evidence="3" type="ORF">PRABACTJOHN_04386</name>
</gene>
<evidence type="ECO:0000256" key="1">
    <source>
        <dbReference type="ARBA" id="ARBA00022649"/>
    </source>
</evidence>
<dbReference type="STRING" id="537006.PRABACTJOHN_04386"/>
<keyword evidence="1" id="KW-1277">Toxin-antitoxin system</keyword>
<evidence type="ECO:0000256" key="2">
    <source>
        <dbReference type="PIRSR" id="PIRSR006156-1"/>
    </source>
</evidence>
<dbReference type="GO" id="GO:0006402">
    <property type="term" value="P:mRNA catabolic process"/>
    <property type="evidence" value="ECO:0007669"/>
    <property type="project" value="TreeGrafter"/>
</dbReference>
<comment type="caution">
    <text evidence="3">The sequence shown here is derived from an EMBL/GenBank/DDBJ whole genome shotgun (WGS) entry which is preliminary data.</text>
</comment>
<evidence type="ECO:0000313" key="3">
    <source>
        <dbReference type="EMBL" id="EEC94255.1"/>
    </source>
</evidence>
<dbReference type="Gene3D" id="3.30.2310.20">
    <property type="entry name" value="RelE-like"/>
    <property type="match status" value="1"/>
</dbReference>
<dbReference type="PANTHER" id="PTHR40588">
    <property type="entry name" value="MRNA INTERFERASE TOXIN YAFQ"/>
    <property type="match status" value="1"/>
</dbReference>
<reference evidence="3 4" key="1">
    <citation type="submission" date="2008-10" db="EMBL/GenBank/DDBJ databases">
        <title>Draft genome sequence of Parabacteroides johnsonii (DSM 18315).</title>
        <authorList>
            <person name="Sudarsanam P."/>
            <person name="Ley R."/>
            <person name="Guruge J."/>
            <person name="Turnbaugh P.J."/>
            <person name="Mahowald M."/>
            <person name="Liep D."/>
            <person name="Gordon J."/>
        </authorList>
    </citation>
    <scope>NUCLEOTIDE SEQUENCE [LARGE SCALE GENOMIC DNA]</scope>
    <source>
        <strain evidence="3 4">DSM 18315</strain>
    </source>
</reference>
<organism evidence="3 4">
    <name type="scientific">Parabacteroides johnsonii DSM 18315</name>
    <dbReference type="NCBI Taxonomy" id="537006"/>
    <lineage>
        <taxon>Bacteria</taxon>
        <taxon>Pseudomonadati</taxon>
        <taxon>Bacteroidota</taxon>
        <taxon>Bacteroidia</taxon>
        <taxon>Bacteroidales</taxon>
        <taxon>Tannerellaceae</taxon>
        <taxon>Parabacteroides</taxon>
    </lineage>
</organism>
<feature type="active site" description="Proton donor" evidence="2">
    <location>
        <position position="86"/>
    </location>
</feature>
<reference evidence="3 4" key="2">
    <citation type="submission" date="2008-10" db="EMBL/GenBank/DDBJ databases">
        <authorList>
            <person name="Fulton L."/>
            <person name="Clifton S."/>
            <person name="Fulton B."/>
            <person name="Xu J."/>
            <person name="Minx P."/>
            <person name="Pepin K.H."/>
            <person name="Johnson M."/>
            <person name="Bhonagiri V."/>
            <person name="Nash W.E."/>
            <person name="Mardis E.R."/>
            <person name="Wilson R.K."/>
        </authorList>
    </citation>
    <scope>NUCLEOTIDE SEQUENCE [LARGE SCALE GENOMIC DNA]</scope>
    <source>
        <strain evidence="3 4">DSM 18315</strain>
    </source>
</reference>
<protein>
    <submittedName>
        <fullName evidence="3">Addiction module toxin, RelE/StbE family</fullName>
    </submittedName>
</protein>
<dbReference type="InterPro" id="IPR035093">
    <property type="entry name" value="RelE/ParE_toxin_dom_sf"/>
</dbReference>
<dbReference type="InterPro" id="IPR004386">
    <property type="entry name" value="Toxin_YafQ-like"/>
</dbReference>
<proteinExistence type="predicted"/>
<dbReference type="GO" id="GO:0006415">
    <property type="term" value="P:translational termination"/>
    <property type="evidence" value="ECO:0007669"/>
    <property type="project" value="TreeGrafter"/>
</dbReference>
<dbReference type="HOGENOM" id="CLU_161929_4_1_10"/>
<dbReference type="NCBIfam" id="TIGR02385">
    <property type="entry name" value="RelE_StbE"/>
    <property type="match status" value="1"/>
</dbReference>
<dbReference type="GeneID" id="93409990"/>
<dbReference type="GO" id="GO:0004521">
    <property type="term" value="F:RNA endonuclease activity"/>
    <property type="evidence" value="ECO:0007669"/>
    <property type="project" value="TreeGrafter"/>
</dbReference>
<dbReference type="InterPro" id="IPR007712">
    <property type="entry name" value="RelE/ParE_toxin"/>
</dbReference>
<dbReference type="SUPFAM" id="SSF143011">
    <property type="entry name" value="RelE-like"/>
    <property type="match status" value="1"/>
</dbReference>
<evidence type="ECO:0000313" key="4">
    <source>
        <dbReference type="Proteomes" id="UP000005510"/>
    </source>
</evidence>
<dbReference type="AlphaFoldDB" id="B7BH37"/>